<organism evidence="1 2">
    <name type="scientific">Vibrio ishigakensis</name>
    <dbReference type="NCBI Taxonomy" id="1481914"/>
    <lineage>
        <taxon>Bacteria</taxon>
        <taxon>Pseudomonadati</taxon>
        <taxon>Pseudomonadota</taxon>
        <taxon>Gammaproteobacteria</taxon>
        <taxon>Vibrionales</taxon>
        <taxon>Vibrionaceae</taxon>
        <taxon>Vibrio</taxon>
    </lineage>
</organism>
<comment type="caution">
    <text evidence="1">The sequence shown here is derived from an EMBL/GenBank/DDBJ whole genome shotgun (WGS) entry which is preliminary data.</text>
</comment>
<accession>A0A0B8NJC8</accession>
<dbReference type="AlphaFoldDB" id="A0A0B8NJC8"/>
<proteinExistence type="predicted"/>
<evidence type="ECO:0000313" key="1">
    <source>
        <dbReference type="EMBL" id="GAM54256.1"/>
    </source>
</evidence>
<dbReference type="Proteomes" id="UP000031671">
    <property type="component" value="Unassembled WGS sequence"/>
</dbReference>
<reference evidence="1 2" key="1">
    <citation type="submission" date="2015-01" db="EMBL/GenBank/DDBJ databases">
        <title>Vibrio sp. C1 JCM 19231 whole genome shotgun sequence.</title>
        <authorList>
            <person name="Sawabe T."/>
            <person name="Meirelles P."/>
            <person name="Feng G."/>
            <person name="Sayaka M."/>
            <person name="Hattori M."/>
            <person name="Ohkuma M."/>
        </authorList>
    </citation>
    <scope>NUCLEOTIDE SEQUENCE [LARGE SCALE GENOMIC DNA]</scope>
    <source>
        <strain evidence="2">JCM 19231</strain>
    </source>
</reference>
<reference evidence="1 2" key="2">
    <citation type="submission" date="2015-01" db="EMBL/GenBank/DDBJ databases">
        <authorList>
            <consortium name="NBRP consortium"/>
            <person name="Sawabe T."/>
            <person name="Meirelles P."/>
            <person name="Feng G."/>
            <person name="Sayaka M."/>
            <person name="Hattori M."/>
            <person name="Ohkuma M."/>
        </authorList>
    </citation>
    <scope>NUCLEOTIDE SEQUENCE [LARGE SCALE GENOMIC DNA]</scope>
    <source>
        <strain evidence="2">JCM 19231</strain>
    </source>
</reference>
<name>A0A0B8NJC8_9VIBR</name>
<dbReference type="EMBL" id="BBRZ01000002">
    <property type="protein sequence ID" value="GAM54256.1"/>
    <property type="molecule type" value="Genomic_DNA"/>
</dbReference>
<gene>
    <name evidence="1" type="ORF">JCM19231_248</name>
</gene>
<evidence type="ECO:0000313" key="2">
    <source>
        <dbReference type="Proteomes" id="UP000031671"/>
    </source>
</evidence>
<protein>
    <submittedName>
        <fullName evidence="1">Uncharacterized protein</fullName>
    </submittedName>
</protein>
<keyword evidence="2" id="KW-1185">Reference proteome</keyword>
<sequence length="56" mass="5989">MFAILDALNVAGVDVSSFDFVPMFSLGLGWLLPTLAIIISMVVLDGGNKAQIEQYS</sequence>